<dbReference type="InterPro" id="IPR036737">
    <property type="entry name" value="OmpA-like_sf"/>
</dbReference>
<dbReference type="InterPro" id="IPR050330">
    <property type="entry name" value="Bact_OuterMem_StrucFunc"/>
</dbReference>
<dbReference type="PROSITE" id="PS51123">
    <property type="entry name" value="OMPA_2"/>
    <property type="match status" value="1"/>
</dbReference>
<organism evidence="7 8">
    <name type="scientific">Photobacterium frigidiphilum</name>
    <dbReference type="NCBI Taxonomy" id="264736"/>
    <lineage>
        <taxon>Bacteria</taxon>
        <taxon>Pseudomonadati</taxon>
        <taxon>Pseudomonadota</taxon>
        <taxon>Gammaproteobacteria</taxon>
        <taxon>Vibrionales</taxon>
        <taxon>Vibrionaceae</taxon>
        <taxon>Photobacterium</taxon>
    </lineage>
</organism>
<proteinExistence type="predicted"/>
<protein>
    <submittedName>
        <fullName evidence="7">OmpA family protein</fullName>
    </submittedName>
</protein>
<feature type="domain" description="OmpA-like" evidence="6">
    <location>
        <begin position="52"/>
        <end position="168"/>
    </location>
</feature>
<dbReference type="CDD" id="cd07185">
    <property type="entry name" value="OmpA_C-like"/>
    <property type="match status" value="1"/>
</dbReference>
<feature type="chain" id="PRO_5015740676" evidence="5">
    <location>
        <begin position="22"/>
        <end position="168"/>
    </location>
</feature>
<comment type="caution">
    <text evidence="7">The sequence shown here is derived from an EMBL/GenBank/DDBJ whole genome shotgun (WGS) entry which is preliminary data.</text>
</comment>
<dbReference type="Gene3D" id="3.30.1330.60">
    <property type="entry name" value="OmpA-like domain"/>
    <property type="match status" value="1"/>
</dbReference>
<evidence type="ECO:0000256" key="5">
    <source>
        <dbReference type="SAM" id="SignalP"/>
    </source>
</evidence>
<keyword evidence="5" id="KW-0732">Signal</keyword>
<evidence type="ECO:0000256" key="4">
    <source>
        <dbReference type="PROSITE-ProRule" id="PRU00473"/>
    </source>
</evidence>
<dbReference type="Pfam" id="PF00691">
    <property type="entry name" value="OmpA"/>
    <property type="match status" value="1"/>
</dbReference>
<dbReference type="InterPro" id="IPR006664">
    <property type="entry name" value="OMP_bac"/>
</dbReference>
<dbReference type="Proteomes" id="UP000240987">
    <property type="component" value="Unassembled WGS sequence"/>
</dbReference>
<dbReference type="PROSITE" id="PS51257">
    <property type="entry name" value="PROKAR_LIPOPROTEIN"/>
    <property type="match status" value="1"/>
</dbReference>
<keyword evidence="8" id="KW-1185">Reference proteome</keyword>
<dbReference type="OrthoDB" id="9792021at2"/>
<dbReference type="PANTHER" id="PTHR30329:SF21">
    <property type="entry name" value="LIPOPROTEIN YIAD-RELATED"/>
    <property type="match status" value="1"/>
</dbReference>
<evidence type="ECO:0000256" key="2">
    <source>
        <dbReference type="ARBA" id="ARBA00023136"/>
    </source>
</evidence>
<evidence type="ECO:0000259" key="6">
    <source>
        <dbReference type="PROSITE" id="PS51123"/>
    </source>
</evidence>
<dbReference type="RefSeq" id="WP_107240944.1">
    <property type="nucleotide sequence ID" value="NZ_PYMJ01000001.1"/>
</dbReference>
<sequence length="168" mass="19156">MKAFFRTLCITLLLTLMTGCATNTYVSDENIGKFDDLSVKKFLIAEIQPTVEPEKRIYLSLVSHFDFDKSILKPEDITELDDFIAKIINLKGHIVIAGHTDYQGSDDYNEKLSFRRSIVIQQYLSTHISIENYTFEVAYFGENNPIVKAHSLKANALNRRGIVIFTQA</sequence>
<name>A0A2T3JQW8_9GAMM</name>
<feature type="signal peptide" evidence="5">
    <location>
        <begin position="1"/>
        <end position="21"/>
    </location>
</feature>
<keyword evidence="2 4" id="KW-0472">Membrane</keyword>
<dbReference type="GO" id="GO:0009279">
    <property type="term" value="C:cell outer membrane"/>
    <property type="evidence" value="ECO:0007669"/>
    <property type="project" value="UniProtKB-SubCell"/>
</dbReference>
<evidence type="ECO:0000256" key="3">
    <source>
        <dbReference type="ARBA" id="ARBA00023237"/>
    </source>
</evidence>
<dbReference type="PRINTS" id="PR01021">
    <property type="entry name" value="OMPADOMAIN"/>
</dbReference>
<dbReference type="EMBL" id="PYMJ01000001">
    <property type="protein sequence ID" value="PSU51484.1"/>
    <property type="molecule type" value="Genomic_DNA"/>
</dbReference>
<gene>
    <name evidence="7" type="ORF">C9J12_00615</name>
</gene>
<evidence type="ECO:0000256" key="1">
    <source>
        <dbReference type="ARBA" id="ARBA00004442"/>
    </source>
</evidence>
<dbReference type="AlphaFoldDB" id="A0A2T3JQW8"/>
<evidence type="ECO:0000313" key="7">
    <source>
        <dbReference type="EMBL" id="PSU51484.1"/>
    </source>
</evidence>
<comment type="subcellular location">
    <subcellularLocation>
        <location evidence="1">Cell outer membrane</location>
    </subcellularLocation>
</comment>
<keyword evidence="3" id="KW-0998">Cell outer membrane</keyword>
<dbReference type="SUPFAM" id="SSF103088">
    <property type="entry name" value="OmpA-like"/>
    <property type="match status" value="1"/>
</dbReference>
<reference evidence="7 8" key="1">
    <citation type="submission" date="2018-01" db="EMBL/GenBank/DDBJ databases">
        <title>Whole genome sequencing of Histamine producing bacteria.</title>
        <authorList>
            <person name="Butler K."/>
        </authorList>
    </citation>
    <scope>NUCLEOTIDE SEQUENCE [LARGE SCALE GENOMIC DNA]</scope>
    <source>
        <strain evidence="7 8">JCM 12947</strain>
    </source>
</reference>
<evidence type="ECO:0000313" key="8">
    <source>
        <dbReference type="Proteomes" id="UP000240987"/>
    </source>
</evidence>
<accession>A0A2T3JQW8</accession>
<dbReference type="InterPro" id="IPR006665">
    <property type="entry name" value="OmpA-like"/>
</dbReference>
<dbReference type="PANTHER" id="PTHR30329">
    <property type="entry name" value="STATOR ELEMENT OF FLAGELLAR MOTOR COMPLEX"/>
    <property type="match status" value="1"/>
</dbReference>